<reference evidence="1 2" key="1">
    <citation type="journal article" date="2017" name="Environ. Microbiol.">
        <title>Decay of the glycolytic pathway and adaptation to intranuclear parasitism within Enterocytozoonidae microsporidia.</title>
        <authorList>
            <person name="Wiredu Boakye D."/>
            <person name="Jaroenlak P."/>
            <person name="Prachumwat A."/>
            <person name="Williams T.A."/>
            <person name="Bateman K.S."/>
            <person name="Itsathitphaisarn O."/>
            <person name="Sritunyalucksana K."/>
            <person name="Paszkiewicz K.H."/>
            <person name="Moore K.A."/>
            <person name="Stentiford G.D."/>
            <person name="Williams B.A."/>
        </authorList>
    </citation>
    <scope>NUCLEOTIDE SEQUENCE [LARGE SCALE GENOMIC DNA]</scope>
    <source>
        <strain evidence="1 2">GB1</strain>
    </source>
</reference>
<accession>A0A1Y1S815</accession>
<evidence type="ECO:0000313" key="1">
    <source>
        <dbReference type="EMBL" id="ORD94322.1"/>
    </source>
</evidence>
<name>A0A1Y1S815_9MICR</name>
<protein>
    <submittedName>
        <fullName evidence="1">Uncharacterized protein</fullName>
    </submittedName>
</protein>
<sequence length="564" mass="64829">MQLTVHKTNASFSGITCSFGRGQSVFLFRENGTIDLVDLLTHKFVCRIDVKLKIERIVEGFNNNLLVSTADNKIYEFNTSDFSILEIKGTGGLINNKMYWVEKEILDFDDEIIKRFTTRIIGVFVTKETIFVSLEDNTLNVFDREMKLINESEFKGIIKGVSELRENEHVMIDSDSLYYMKEFVVLDKIMIENPTGLVCKDGDVIVNSNQRYQIYTVGRKIVHKANYTAHCDNINGFIEIDGDVFSYGKDSLFVQVDWNKKYNIFVKRIFEEELVRSGKKSWLIADGNKLNIYEITTNTIETRDQINNNATTSDILNRINNTKLIFEEQKPGLRHLIKLTTENIILDCDISNDGSYIALTTNNSTNVYEIKQGEMECVKKWPGCRCLRFIGNNLVMLTKEFELLLFNYKESSEINTGISCDKICRILQVNENTFVFDNTLYNIEEDSIECTKISNIIVDASNNTLLTKSSDQYQISQLNEKSQVISTETVNNIKPWEMLKQIINQQYCTNERYLVDLTGDRTDLGAIVQHGSILSDSILIVQLNWEEVVRKGKSTNYQAKYGNK</sequence>
<evidence type="ECO:0000313" key="2">
    <source>
        <dbReference type="Proteomes" id="UP000192639"/>
    </source>
</evidence>
<proteinExistence type="predicted"/>
<dbReference type="SUPFAM" id="SSF50998">
    <property type="entry name" value="Quinoprotein alcohol dehydrogenase-like"/>
    <property type="match status" value="1"/>
</dbReference>
<dbReference type="OrthoDB" id="2200535at2759"/>
<dbReference type="AlphaFoldDB" id="A0A1Y1S815"/>
<organism evidence="1 2">
    <name type="scientific">Enterospora canceri</name>
    <dbReference type="NCBI Taxonomy" id="1081671"/>
    <lineage>
        <taxon>Eukaryota</taxon>
        <taxon>Fungi</taxon>
        <taxon>Fungi incertae sedis</taxon>
        <taxon>Microsporidia</taxon>
        <taxon>Enterocytozoonidae</taxon>
        <taxon>Enterospora</taxon>
    </lineage>
</organism>
<dbReference type="InterPro" id="IPR011047">
    <property type="entry name" value="Quinoprotein_ADH-like_sf"/>
</dbReference>
<dbReference type="EMBL" id="LWDP01000024">
    <property type="protein sequence ID" value="ORD94322.1"/>
    <property type="molecule type" value="Genomic_DNA"/>
</dbReference>
<keyword evidence="2" id="KW-1185">Reference proteome</keyword>
<gene>
    <name evidence="1" type="ORF">ECANGB1_870</name>
</gene>
<dbReference type="Proteomes" id="UP000192639">
    <property type="component" value="Unassembled WGS sequence"/>
</dbReference>
<comment type="caution">
    <text evidence="1">The sequence shown here is derived from an EMBL/GenBank/DDBJ whole genome shotgun (WGS) entry which is preliminary data.</text>
</comment>
<dbReference type="VEuPathDB" id="MicrosporidiaDB:ECANGB1_870"/>